<evidence type="ECO:0000313" key="4">
    <source>
        <dbReference type="Proteomes" id="UP001143400"/>
    </source>
</evidence>
<dbReference type="EMBL" id="JAFBCY010000003">
    <property type="protein sequence ID" value="MBM7852128.1"/>
    <property type="molecule type" value="Genomic_DNA"/>
</dbReference>
<proteinExistence type="predicted"/>
<comment type="caution">
    <text evidence="1">The sequence shown here is derived from an EMBL/GenBank/DDBJ whole genome shotgun (WGS) entry which is preliminary data.</text>
</comment>
<dbReference type="EMBL" id="BSFF01000003">
    <property type="protein sequence ID" value="GLK56334.1"/>
    <property type="molecule type" value="Genomic_DNA"/>
</dbReference>
<dbReference type="Proteomes" id="UP000758856">
    <property type="component" value="Unassembled WGS sequence"/>
</dbReference>
<reference evidence="2 3" key="2">
    <citation type="submission" date="2021-01" db="EMBL/GenBank/DDBJ databases">
        <title>Genomic Encyclopedia of Type Strains, Phase IV (KMG-IV): sequencing the most valuable type-strain genomes for metagenomic binning, comparative biology and taxonomic classification.</title>
        <authorList>
            <person name="Goeker M."/>
        </authorList>
    </citation>
    <scope>NUCLEOTIDE SEQUENCE [LARGE SCALE GENOMIC DNA]</scope>
    <source>
        <strain evidence="2 3">DSM 6130</strain>
    </source>
</reference>
<name>A0A9W6IW19_9HYPH</name>
<dbReference type="AlphaFoldDB" id="A0A9W6IW19"/>
<dbReference type="RefSeq" id="WP_204950554.1">
    <property type="nucleotide sequence ID" value="NZ_BSFF01000003.1"/>
</dbReference>
<evidence type="ECO:0000313" key="1">
    <source>
        <dbReference type="EMBL" id="GLK56334.1"/>
    </source>
</evidence>
<organism evidence="1 4">
    <name type="scientific">Methylopila capsulata</name>
    <dbReference type="NCBI Taxonomy" id="61654"/>
    <lineage>
        <taxon>Bacteria</taxon>
        <taxon>Pseudomonadati</taxon>
        <taxon>Pseudomonadota</taxon>
        <taxon>Alphaproteobacteria</taxon>
        <taxon>Hyphomicrobiales</taxon>
        <taxon>Methylopilaceae</taxon>
        <taxon>Methylopila</taxon>
    </lineage>
</organism>
<dbReference type="Proteomes" id="UP001143400">
    <property type="component" value="Unassembled WGS sequence"/>
</dbReference>
<reference evidence="1" key="1">
    <citation type="journal article" date="2014" name="Int. J. Syst. Evol. Microbiol.">
        <title>Complete genome sequence of Corynebacterium casei LMG S-19264T (=DSM 44701T), isolated from a smear-ripened cheese.</title>
        <authorList>
            <consortium name="US DOE Joint Genome Institute (JGI-PGF)"/>
            <person name="Walter F."/>
            <person name="Albersmeier A."/>
            <person name="Kalinowski J."/>
            <person name="Ruckert C."/>
        </authorList>
    </citation>
    <scope>NUCLEOTIDE SEQUENCE</scope>
    <source>
        <strain evidence="1">VKM B-1606</strain>
    </source>
</reference>
<evidence type="ECO:0000313" key="3">
    <source>
        <dbReference type="Proteomes" id="UP000758856"/>
    </source>
</evidence>
<protein>
    <submittedName>
        <fullName evidence="1">Uncharacterized protein</fullName>
    </submittedName>
</protein>
<evidence type="ECO:0000313" key="2">
    <source>
        <dbReference type="EMBL" id="MBM7852128.1"/>
    </source>
</evidence>
<reference evidence="1" key="3">
    <citation type="submission" date="2023-01" db="EMBL/GenBank/DDBJ databases">
        <authorList>
            <person name="Sun Q."/>
            <person name="Evtushenko L."/>
        </authorList>
    </citation>
    <scope>NUCLEOTIDE SEQUENCE</scope>
    <source>
        <strain evidence="1">VKM B-1606</strain>
    </source>
</reference>
<accession>A0A9W6IW19</accession>
<sequence>MQTLPARHRLVKDAAWKAAEPTLREFDAALRTARREIEAVEARTFAPPRSTNASDTILAGEIRRRLSELKEDERRAALETALAEGADEVVAAALHGPAMLSGMSAPQQASLRDRWRRSRHGDEIERIDRLKSAVADTERGGALLVGYAASLADPQIIEKAEASEAAAKAALAS</sequence>
<keyword evidence="3" id="KW-1185">Reference proteome</keyword>
<gene>
    <name evidence="1" type="ORF">GCM10008170_23530</name>
    <name evidence="2" type="ORF">JOD31_002370</name>
</gene>